<dbReference type="GeneID" id="25903268"/>
<keyword evidence="11" id="KW-1185">Reference proteome</keyword>
<dbReference type="InterPro" id="IPR022676">
    <property type="entry name" value="NMT_N"/>
</dbReference>
<dbReference type="RefSeq" id="XP_014158941.1">
    <property type="nucleotide sequence ID" value="XM_014303466.1"/>
</dbReference>
<dbReference type="GO" id="GO:0005737">
    <property type="term" value="C:cytoplasm"/>
    <property type="evidence" value="ECO:0007669"/>
    <property type="project" value="TreeGrafter"/>
</dbReference>
<dbReference type="FunFam" id="3.40.630.30:FF:000042">
    <property type="entry name" value="Glycylpeptide N-tetradecanoyltransferase"/>
    <property type="match status" value="1"/>
</dbReference>
<dbReference type="AlphaFoldDB" id="A0A0L0G7Z0"/>
<protein>
    <recommendedName>
        <fullName evidence="2 5">Glycylpeptide N-tetradecanoyltransferase</fullName>
        <ecNumber evidence="2 5">2.3.1.97</ecNumber>
    </recommendedName>
</protein>
<evidence type="ECO:0000256" key="7">
    <source>
        <dbReference type="SAM" id="MobiDB-lite"/>
    </source>
</evidence>
<reference evidence="10 11" key="1">
    <citation type="submission" date="2011-02" db="EMBL/GenBank/DDBJ databases">
        <title>The Genome Sequence of Sphaeroforma arctica JP610.</title>
        <authorList>
            <consortium name="The Broad Institute Genome Sequencing Platform"/>
            <person name="Russ C."/>
            <person name="Cuomo C."/>
            <person name="Young S.K."/>
            <person name="Zeng Q."/>
            <person name="Gargeya S."/>
            <person name="Alvarado L."/>
            <person name="Berlin A."/>
            <person name="Chapman S.B."/>
            <person name="Chen Z."/>
            <person name="Freedman E."/>
            <person name="Gellesch M."/>
            <person name="Goldberg J."/>
            <person name="Griggs A."/>
            <person name="Gujja S."/>
            <person name="Heilman E."/>
            <person name="Heiman D."/>
            <person name="Howarth C."/>
            <person name="Mehta T."/>
            <person name="Neiman D."/>
            <person name="Pearson M."/>
            <person name="Roberts A."/>
            <person name="Saif S."/>
            <person name="Shea T."/>
            <person name="Shenoy N."/>
            <person name="Sisk P."/>
            <person name="Stolte C."/>
            <person name="Sykes S."/>
            <person name="White J."/>
            <person name="Yandava C."/>
            <person name="Burger G."/>
            <person name="Gray M.W."/>
            <person name="Holland P.W.H."/>
            <person name="King N."/>
            <person name="Lang F.B.F."/>
            <person name="Roger A.J."/>
            <person name="Ruiz-Trillo I."/>
            <person name="Haas B."/>
            <person name="Nusbaum C."/>
            <person name="Birren B."/>
        </authorList>
    </citation>
    <scope>NUCLEOTIDE SEQUENCE [LARGE SCALE GENOMIC DNA]</scope>
    <source>
        <strain evidence="10 11">JP610</strain>
    </source>
</reference>
<evidence type="ECO:0000256" key="6">
    <source>
        <dbReference type="RuleBase" id="RU004178"/>
    </source>
</evidence>
<dbReference type="FunFam" id="3.40.630.170:FF:000001">
    <property type="entry name" value="Glycylpeptide N-tetradecanoyltransferase"/>
    <property type="match status" value="1"/>
</dbReference>
<keyword evidence="4 5" id="KW-0012">Acyltransferase</keyword>
<evidence type="ECO:0000256" key="3">
    <source>
        <dbReference type="ARBA" id="ARBA00022679"/>
    </source>
</evidence>
<dbReference type="PROSITE" id="PS00975">
    <property type="entry name" value="NMT_1"/>
    <property type="match status" value="1"/>
</dbReference>
<dbReference type="STRING" id="667725.A0A0L0G7Z0"/>
<dbReference type="SUPFAM" id="SSF55729">
    <property type="entry name" value="Acyl-CoA N-acyltransferases (Nat)"/>
    <property type="match status" value="2"/>
</dbReference>
<comment type="catalytic activity">
    <reaction evidence="5">
        <text>N-terminal glycyl-[protein] + tetradecanoyl-CoA = N-tetradecanoylglycyl-[protein] + CoA + H(+)</text>
        <dbReference type="Rhea" id="RHEA:15521"/>
        <dbReference type="Rhea" id="RHEA-COMP:12666"/>
        <dbReference type="Rhea" id="RHEA-COMP:12667"/>
        <dbReference type="ChEBI" id="CHEBI:15378"/>
        <dbReference type="ChEBI" id="CHEBI:57287"/>
        <dbReference type="ChEBI" id="CHEBI:57385"/>
        <dbReference type="ChEBI" id="CHEBI:64723"/>
        <dbReference type="ChEBI" id="CHEBI:133050"/>
        <dbReference type="EC" id="2.3.1.97"/>
    </reaction>
</comment>
<accession>A0A0L0G7Z0</accession>
<evidence type="ECO:0000259" key="9">
    <source>
        <dbReference type="Pfam" id="PF02799"/>
    </source>
</evidence>
<evidence type="ECO:0000256" key="2">
    <source>
        <dbReference type="ARBA" id="ARBA00012923"/>
    </source>
</evidence>
<dbReference type="OrthoDB" id="60315at2759"/>
<dbReference type="PANTHER" id="PTHR11377">
    <property type="entry name" value="N-MYRISTOYL TRANSFERASE"/>
    <property type="match status" value="1"/>
</dbReference>
<dbReference type="Pfam" id="PF01233">
    <property type="entry name" value="NMT"/>
    <property type="match status" value="1"/>
</dbReference>
<dbReference type="PANTHER" id="PTHR11377:SF5">
    <property type="entry name" value="GLYCYLPEPTIDE N-TETRADECANOYLTRANSFERASE"/>
    <property type="match status" value="1"/>
</dbReference>
<dbReference type="Proteomes" id="UP000054560">
    <property type="component" value="Unassembled WGS sequence"/>
</dbReference>
<dbReference type="EC" id="2.3.1.97" evidence="2 5"/>
<comment type="function">
    <text evidence="5">Adds a myristoyl group to the N-terminal glycine residue of certain cellular proteins.</text>
</comment>
<evidence type="ECO:0000313" key="11">
    <source>
        <dbReference type="Proteomes" id="UP000054560"/>
    </source>
</evidence>
<feature type="domain" description="Glycylpeptide N-tetradecanoyltransferase C-terminal" evidence="9">
    <location>
        <begin position="236"/>
        <end position="417"/>
    </location>
</feature>
<gene>
    <name evidence="10" type="ORF">SARC_02764</name>
</gene>
<keyword evidence="3 5" id="KW-0808">Transferase</keyword>
<dbReference type="Gene3D" id="3.40.630.170">
    <property type="match status" value="1"/>
</dbReference>
<feature type="region of interest" description="Disordered" evidence="7">
    <location>
        <begin position="54"/>
        <end position="75"/>
    </location>
</feature>
<evidence type="ECO:0000256" key="4">
    <source>
        <dbReference type="ARBA" id="ARBA00023315"/>
    </source>
</evidence>
<evidence type="ECO:0000259" key="8">
    <source>
        <dbReference type="Pfam" id="PF01233"/>
    </source>
</evidence>
<dbReference type="PIRSF" id="PIRSF015892">
    <property type="entry name" value="N-myristl_transf"/>
    <property type="match status" value="1"/>
</dbReference>
<dbReference type="PROSITE" id="PS00976">
    <property type="entry name" value="NMT_2"/>
    <property type="match status" value="1"/>
</dbReference>
<evidence type="ECO:0000313" key="10">
    <source>
        <dbReference type="EMBL" id="KNC85039.1"/>
    </source>
</evidence>
<proteinExistence type="inferred from homology"/>
<dbReference type="GO" id="GO:0004379">
    <property type="term" value="F:glycylpeptide N-tetradecanoyltransferase activity"/>
    <property type="evidence" value="ECO:0007669"/>
    <property type="project" value="UniProtKB-EC"/>
</dbReference>
<comment type="similarity">
    <text evidence="1 6">Belongs to the NMT family.</text>
</comment>
<dbReference type="InterPro" id="IPR022678">
    <property type="entry name" value="NMT_CS"/>
</dbReference>
<sequence>MDTILRIQQIQKSYEAMTMARPPTAPSTAEEAQVRDFKFWKTQPVPQLGKRVVESAEKRETGPIEPNKEDGEIRQEPLNLPDGYEWYATDIDQPEELDAVYDLLNENYVEDGEAMFRFEYSKKFLRWALKPPGWLRSWHLCVRAQESKKVVGFISATPAHIQVHDKENKMVEINFLCVHKKLRAKRLAPVLIKEITRRVHLTGIFQAAFTAGVFLPTPVGSCRYWHRSLNPKKLVDVRFSHLPASMTMQRMIKHYKLPTATVTPGLRPMEARDVPAVTEMLNTYLNKFVLHPIFTEDEIAHWLIPKDEVVDAYVVEDPETKELTDLTSFYTLSSTVIGHPRHSTLKAAYSFYHVPNKTPLLQLMNDALTLAQGKKFDVFNALDLQENGKVLKELKFGIGDGTLQYYLYNYACPTIQSKEVGLVML</sequence>
<organism evidence="10 11">
    <name type="scientific">Sphaeroforma arctica JP610</name>
    <dbReference type="NCBI Taxonomy" id="667725"/>
    <lineage>
        <taxon>Eukaryota</taxon>
        <taxon>Ichthyosporea</taxon>
        <taxon>Ichthyophonida</taxon>
        <taxon>Sphaeroforma</taxon>
    </lineage>
</organism>
<name>A0A0L0G7Z0_9EUKA</name>
<dbReference type="EMBL" id="KQ241724">
    <property type="protein sequence ID" value="KNC85039.1"/>
    <property type="molecule type" value="Genomic_DNA"/>
</dbReference>
<dbReference type="InterPro" id="IPR022677">
    <property type="entry name" value="NMT_C"/>
</dbReference>
<evidence type="ECO:0000256" key="1">
    <source>
        <dbReference type="ARBA" id="ARBA00009469"/>
    </source>
</evidence>
<dbReference type="eggNOG" id="KOG2779">
    <property type="taxonomic scope" value="Eukaryota"/>
</dbReference>
<dbReference type="InterPro" id="IPR016181">
    <property type="entry name" value="Acyl_CoA_acyltransferase"/>
</dbReference>
<dbReference type="InterPro" id="IPR000903">
    <property type="entry name" value="NMT"/>
</dbReference>
<dbReference type="Pfam" id="PF02799">
    <property type="entry name" value="NMT_C"/>
    <property type="match status" value="1"/>
</dbReference>
<feature type="domain" description="Glycylpeptide N-tetradecanoyltransferase N-terminal" evidence="8">
    <location>
        <begin position="63"/>
        <end position="222"/>
    </location>
</feature>
<evidence type="ECO:0000256" key="5">
    <source>
        <dbReference type="RuleBase" id="RU000586"/>
    </source>
</evidence>